<reference evidence="3" key="1">
    <citation type="submission" date="2017-10" db="EMBL/GenBank/DDBJ databases">
        <authorList>
            <person name="Banno H."/>
            <person name="Chua N.-H."/>
        </authorList>
    </citation>
    <scope>NUCLEOTIDE SEQUENCE [LARGE SCALE GENOMIC DNA]</scope>
</reference>
<sequence length="108" mass="12139">MAKTRTRKPPSQAAIEGRWSAKYIKARDRYRAKCEAHGVPCHLCGQGIDYTLPAGDPGSFEVDHFYPVATHPHLMEDVANFRPSHKDCNASRGARDVRPTLGHPSREW</sequence>
<keyword evidence="2" id="KW-0378">Hydrolase</keyword>
<gene>
    <name evidence="2" type="ORF">PHIRE_GUSTAV_68</name>
</gene>
<proteinExistence type="predicted"/>
<keyword evidence="2" id="KW-0540">Nuclease</keyword>
<protein>
    <submittedName>
        <fullName evidence="2">HNH endonuclease</fullName>
    </submittedName>
</protein>
<dbReference type="GO" id="GO:0004519">
    <property type="term" value="F:endonuclease activity"/>
    <property type="evidence" value="ECO:0007669"/>
    <property type="project" value="UniProtKB-KW"/>
</dbReference>
<evidence type="ECO:0000256" key="1">
    <source>
        <dbReference type="SAM" id="MobiDB-lite"/>
    </source>
</evidence>
<keyword evidence="3" id="KW-1185">Reference proteome</keyword>
<dbReference type="Gene3D" id="1.10.30.50">
    <property type="match status" value="1"/>
</dbReference>
<accession>A0A2H4PA63</accession>
<dbReference type="EMBL" id="MG198784">
    <property type="protein sequence ID" value="ATW59128.1"/>
    <property type="molecule type" value="Genomic_DNA"/>
</dbReference>
<keyword evidence="2" id="KW-0255">Endonuclease</keyword>
<dbReference type="Proteomes" id="UP000241392">
    <property type="component" value="Segment"/>
</dbReference>
<feature type="region of interest" description="Disordered" evidence="1">
    <location>
        <begin position="86"/>
        <end position="108"/>
    </location>
</feature>
<name>A0A2H4PA63_9CAUD</name>
<dbReference type="OrthoDB" id="24202at10239"/>
<organism evidence="2 3">
    <name type="scientific">Gordonia phage Gustav</name>
    <dbReference type="NCBI Taxonomy" id="2047872"/>
    <lineage>
        <taxon>Viruses</taxon>
        <taxon>Duplodnaviria</taxon>
        <taxon>Heunggongvirae</taxon>
        <taxon>Uroviricota</taxon>
        <taxon>Caudoviricetes</taxon>
        <taxon>Gustavvirus</taxon>
        <taxon>Gustavvirus gustav</taxon>
    </lineage>
</organism>
<evidence type="ECO:0000313" key="3">
    <source>
        <dbReference type="Proteomes" id="UP000241392"/>
    </source>
</evidence>
<evidence type="ECO:0000313" key="2">
    <source>
        <dbReference type="EMBL" id="ATW59128.1"/>
    </source>
</evidence>